<keyword evidence="3" id="KW-0479">Metal-binding</keyword>
<feature type="compositionally biased region" description="Polar residues" evidence="7">
    <location>
        <begin position="1"/>
        <end position="10"/>
    </location>
</feature>
<dbReference type="Gene3D" id="3.40.390.10">
    <property type="entry name" value="Collagenase (Catalytic Domain)"/>
    <property type="match status" value="1"/>
</dbReference>
<keyword evidence="9" id="KW-1185">Reference proteome</keyword>
<dbReference type="PANTHER" id="PTHR15910">
    <property type="entry name" value="ARCHAEMETZINCIN"/>
    <property type="match status" value="1"/>
</dbReference>
<evidence type="ECO:0000256" key="5">
    <source>
        <dbReference type="ARBA" id="ARBA00022833"/>
    </source>
</evidence>
<evidence type="ECO:0000256" key="3">
    <source>
        <dbReference type="ARBA" id="ARBA00022723"/>
    </source>
</evidence>
<proteinExistence type="predicted"/>
<organism evidence="8 9">
    <name type="scientific">Coniophora puteana (strain RWD-64-598)</name>
    <name type="common">Brown rot fungus</name>
    <dbReference type="NCBI Taxonomy" id="741705"/>
    <lineage>
        <taxon>Eukaryota</taxon>
        <taxon>Fungi</taxon>
        <taxon>Dikarya</taxon>
        <taxon>Basidiomycota</taxon>
        <taxon>Agaricomycotina</taxon>
        <taxon>Agaricomycetes</taxon>
        <taxon>Agaricomycetidae</taxon>
        <taxon>Boletales</taxon>
        <taxon>Coniophorineae</taxon>
        <taxon>Coniophoraceae</taxon>
        <taxon>Coniophora</taxon>
    </lineage>
</organism>
<sequence>MPSSACSHSRMTAVPSPHAKSAGYTRASPTALLAASEPSGRVSRRSAQAGLASGRRRSEPSEEVESEIALPPAPTYPGPLVLPGDDLAEDPKYPTQSLRAWLRLKERNPITDEKRTVYVVSPPAIDSSVDDMEKWAVPTYVKRNQPQLNSWLGSQPLTEDIISYIRAFFTGLPVRRLESSLQFSRWDDNPKSYIGLECPTTSEVIGIRHRADPTRLFPRQLNLNDLLDAALEILPDDAYCILLLMPYDLYEDDADDFCCGRAYGASRIAVISSARYNPALDASQDVNEAHAWPLSHCAEYVRSLCAPLAASKPRPKSSALVIGCERVDSNTPLGAAIQAASEALPDSRETYLLRVCRTATHELGHCFGLDHCVYYACFMQSTSSVAEDVRQPPYACAVCVSKLGRATGSGEVGHVSALADVCEGRSGAGWAALGAWASARRRALDGKGEYIAE</sequence>
<evidence type="ECO:0000256" key="6">
    <source>
        <dbReference type="ARBA" id="ARBA00023049"/>
    </source>
</evidence>
<comment type="caution">
    <text evidence="8">The sequence shown here is derived from an EMBL/GenBank/DDBJ whole genome shotgun (WGS) entry which is preliminary data.</text>
</comment>
<evidence type="ECO:0000313" key="8">
    <source>
        <dbReference type="EMBL" id="EIW82624.1"/>
    </source>
</evidence>
<dbReference type="GO" id="GO:0006508">
    <property type="term" value="P:proteolysis"/>
    <property type="evidence" value="ECO:0007669"/>
    <property type="project" value="UniProtKB-KW"/>
</dbReference>
<dbReference type="CDD" id="cd11375">
    <property type="entry name" value="Peptidase_M54"/>
    <property type="match status" value="1"/>
</dbReference>
<comment type="cofactor">
    <cofactor evidence="1">
        <name>Zn(2+)</name>
        <dbReference type="ChEBI" id="CHEBI:29105"/>
    </cofactor>
</comment>
<dbReference type="GO" id="GO:0008237">
    <property type="term" value="F:metallopeptidase activity"/>
    <property type="evidence" value="ECO:0007669"/>
    <property type="project" value="UniProtKB-KW"/>
</dbReference>
<keyword evidence="4" id="KW-0378">Hydrolase</keyword>
<dbReference type="OrthoDB" id="2365600at2759"/>
<dbReference type="GeneID" id="19200834"/>
<dbReference type="AlphaFoldDB" id="A0A5M3MV66"/>
<evidence type="ECO:0000256" key="4">
    <source>
        <dbReference type="ARBA" id="ARBA00022801"/>
    </source>
</evidence>
<gene>
    <name evidence="8" type="ORF">CONPUDRAFT_135964</name>
</gene>
<protein>
    <recommendedName>
        <fullName evidence="10">Archaemetzincin-2</fullName>
    </recommendedName>
</protein>
<evidence type="ECO:0000313" key="9">
    <source>
        <dbReference type="Proteomes" id="UP000053558"/>
    </source>
</evidence>
<dbReference type="GO" id="GO:0046872">
    <property type="term" value="F:metal ion binding"/>
    <property type="evidence" value="ECO:0007669"/>
    <property type="project" value="UniProtKB-KW"/>
</dbReference>
<dbReference type="OMA" id="CFGIDHC"/>
<dbReference type="SUPFAM" id="SSF55486">
    <property type="entry name" value="Metalloproteases ('zincins'), catalytic domain"/>
    <property type="match status" value="1"/>
</dbReference>
<dbReference type="EMBL" id="JH711576">
    <property type="protein sequence ID" value="EIW82624.1"/>
    <property type="molecule type" value="Genomic_DNA"/>
</dbReference>
<dbReference type="Proteomes" id="UP000053558">
    <property type="component" value="Unassembled WGS sequence"/>
</dbReference>
<feature type="region of interest" description="Disordered" evidence="7">
    <location>
        <begin position="1"/>
        <end position="86"/>
    </location>
</feature>
<evidence type="ECO:0000256" key="2">
    <source>
        <dbReference type="ARBA" id="ARBA00022670"/>
    </source>
</evidence>
<dbReference type="PANTHER" id="PTHR15910:SF1">
    <property type="entry name" value="ARCHAEMETZINCIN-2"/>
    <property type="match status" value="1"/>
</dbReference>
<evidence type="ECO:0000256" key="7">
    <source>
        <dbReference type="SAM" id="MobiDB-lite"/>
    </source>
</evidence>
<keyword evidence="6" id="KW-0482">Metalloprotease</keyword>
<dbReference type="RefSeq" id="XP_007766641.1">
    <property type="nucleotide sequence ID" value="XM_007768451.1"/>
</dbReference>
<evidence type="ECO:0000256" key="1">
    <source>
        <dbReference type="ARBA" id="ARBA00001947"/>
    </source>
</evidence>
<reference evidence="9" key="1">
    <citation type="journal article" date="2012" name="Science">
        <title>The Paleozoic origin of enzymatic lignin decomposition reconstructed from 31 fungal genomes.</title>
        <authorList>
            <person name="Floudas D."/>
            <person name="Binder M."/>
            <person name="Riley R."/>
            <person name="Barry K."/>
            <person name="Blanchette R.A."/>
            <person name="Henrissat B."/>
            <person name="Martinez A.T."/>
            <person name="Otillar R."/>
            <person name="Spatafora J.W."/>
            <person name="Yadav J.S."/>
            <person name="Aerts A."/>
            <person name="Benoit I."/>
            <person name="Boyd A."/>
            <person name="Carlson A."/>
            <person name="Copeland A."/>
            <person name="Coutinho P.M."/>
            <person name="de Vries R.P."/>
            <person name="Ferreira P."/>
            <person name="Findley K."/>
            <person name="Foster B."/>
            <person name="Gaskell J."/>
            <person name="Glotzer D."/>
            <person name="Gorecki P."/>
            <person name="Heitman J."/>
            <person name="Hesse C."/>
            <person name="Hori C."/>
            <person name="Igarashi K."/>
            <person name="Jurgens J.A."/>
            <person name="Kallen N."/>
            <person name="Kersten P."/>
            <person name="Kohler A."/>
            <person name="Kuees U."/>
            <person name="Kumar T.K.A."/>
            <person name="Kuo A."/>
            <person name="LaButti K."/>
            <person name="Larrondo L.F."/>
            <person name="Lindquist E."/>
            <person name="Ling A."/>
            <person name="Lombard V."/>
            <person name="Lucas S."/>
            <person name="Lundell T."/>
            <person name="Martin R."/>
            <person name="McLaughlin D.J."/>
            <person name="Morgenstern I."/>
            <person name="Morin E."/>
            <person name="Murat C."/>
            <person name="Nagy L.G."/>
            <person name="Nolan M."/>
            <person name="Ohm R.A."/>
            <person name="Patyshakuliyeva A."/>
            <person name="Rokas A."/>
            <person name="Ruiz-Duenas F.J."/>
            <person name="Sabat G."/>
            <person name="Salamov A."/>
            <person name="Samejima M."/>
            <person name="Schmutz J."/>
            <person name="Slot J.C."/>
            <person name="St John F."/>
            <person name="Stenlid J."/>
            <person name="Sun H."/>
            <person name="Sun S."/>
            <person name="Syed K."/>
            <person name="Tsang A."/>
            <person name="Wiebenga A."/>
            <person name="Young D."/>
            <person name="Pisabarro A."/>
            <person name="Eastwood D.C."/>
            <person name="Martin F."/>
            <person name="Cullen D."/>
            <person name="Grigoriev I.V."/>
            <person name="Hibbett D.S."/>
        </authorList>
    </citation>
    <scope>NUCLEOTIDE SEQUENCE [LARGE SCALE GENOMIC DNA]</scope>
    <source>
        <strain evidence="9">RWD-64-598 SS2</strain>
    </source>
</reference>
<dbReference type="InterPro" id="IPR024079">
    <property type="entry name" value="MetalloPept_cat_dom_sf"/>
</dbReference>
<dbReference type="InterPro" id="IPR012962">
    <property type="entry name" value="Pept_M54_archaemetzincn"/>
</dbReference>
<evidence type="ECO:0008006" key="10">
    <source>
        <dbReference type="Google" id="ProtNLM"/>
    </source>
</evidence>
<name>A0A5M3MV66_CONPW</name>
<dbReference type="Pfam" id="PF07998">
    <property type="entry name" value="Peptidase_M54"/>
    <property type="match status" value="1"/>
</dbReference>
<dbReference type="KEGG" id="cput:CONPUDRAFT_135964"/>
<accession>A0A5M3MV66</accession>
<keyword evidence="2" id="KW-0645">Protease</keyword>
<keyword evidence="5" id="KW-0862">Zinc</keyword>